<evidence type="ECO:0000313" key="2">
    <source>
        <dbReference type="EMBL" id="OWM80316.1"/>
    </source>
</evidence>
<organism evidence="2 4">
    <name type="scientific">Punica granatum</name>
    <name type="common">Pomegranate</name>
    <dbReference type="NCBI Taxonomy" id="22663"/>
    <lineage>
        <taxon>Eukaryota</taxon>
        <taxon>Viridiplantae</taxon>
        <taxon>Streptophyta</taxon>
        <taxon>Embryophyta</taxon>
        <taxon>Tracheophyta</taxon>
        <taxon>Spermatophyta</taxon>
        <taxon>Magnoliopsida</taxon>
        <taxon>eudicotyledons</taxon>
        <taxon>Gunneridae</taxon>
        <taxon>Pentapetalae</taxon>
        <taxon>rosids</taxon>
        <taxon>malvids</taxon>
        <taxon>Myrtales</taxon>
        <taxon>Lythraceae</taxon>
        <taxon>Punica</taxon>
    </lineage>
</organism>
<reference evidence="2" key="2">
    <citation type="submission" date="2017-06" db="EMBL/GenBank/DDBJ databases">
        <title>The pomegranate genome and the genomics of punicalagin biosynthesis.</title>
        <authorList>
            <person name="Xu C."/>
        </authorList>
    </citation>
    <scope>NUCLEOTIDE SEQUENCE [LARGE SCALE GENOMIC DNA]</scope>
    <source>
        <tissue evidence="2">Fresh leaf</tissue>
    </source>
</reference>
<reference evidence="4" key="1">
    <citation type="journal article" date="2017" name="Plant J.">
        <title>The pomegranate (Punica granatum L.) genome and the genomics of punicalagin biosynthesis.</title>
        <authorList>
            <person name="Qin G."/>
            <person name="Xu C."/>
            <person name="Ming R."/>
            <person name="Tang H."/>
            <person name="Guyot R."/>
            <person name="Kramer E.M."/>
            <person name="Hu Y."/>
            <person name="Yi X."/>
            <person name="Qi Y."/>
            <person name="Xu X."/>
            <person name="Gao Z."/>
            <person name="Pan H."/>
            <person name="Jian J."/>
            <person name="Tian Y."/>
            <person name="Yue Z."/>
            <person name="Xu Y."/>
        </authorList>
    </citation>
    <scope>NUCLEOTIDE SEQUENCE [LARGE SCALE GENOMIC DNA]</scope>
    <source>
        <strain evidence="4">cv. Dabenzi</strain>
    </source>
</reference>
<evidence type="ECO:0000256" key="1">
    <source>
        <dbReference type="SAM" id="MobiDB-lite"/>
    </source>
</evidence>
<evidence type="ECO:0000313" key="5">
    <source>
        <dbReference type="Proteomes" id="UP000233551"/>
    </source>
</evidence>
<keyword evidence="5" id="KW-1185">Reference proteome</keyword>
<evidence type="ECO:0000313" key="4">
    <source>
        <dbReference type="Proteomes" id="UP000197138"/>
    </source>
</evidence>
<protein>
    <submittedName>
        <fullName evidence="2">Uncharacterized protein</fullName>
    </submittedName>
</protein>
<dbReference type="AlphaFoldDB" id="A0A218X6K0"/>
<dbReference type="EMBL" id="MTKT01002229">
    <property type="protein sequence ID" value="OWM80316.1"/>
    <property type="molecule type" value="Genomic_DNA"/>
</dbReference>
<dbReference type="Proteomes" id="UP000233551">
    <property type="component" value="Unassembled WGS sequence"/>
</dbReference>
<proteinExistence type="predicted"/>
<evidence type="ECO:0000313" key="3">
    <source>
        <dbReference type="EMBL" id="PKI38568.1"/>
    </source>
</evidence>
<gene>
    <name evidence="2" type="ORF">CDL15_Pgr019596</name>
    <name evidence="3" type="ORF">CRG98_041001</name>
</gene>
<feature type="compositionally biased region" description="Basic residues" evidence="1">
    <location>
        <begin position="61"/>
        <end position="71"/>
    </location>
</feature>
<sequence length="102" mass="11866">MWRLRARTGGTVKKSYRESIAKELDLGGAKNRIFILGKRQRRGRDAGGKRPLLKMADSERARRKKKKKKTSKAMVGDRQLRRENDLFDGEGEWRALSRTLYC</sequence>
<comment type="caution">
    <text evidence="2">The sequence shown here is derived from an EMBL/GenBank/DDBJ whole genome shotgun (WGS) entry which is preliminary data.</text>
</comment>
<name>A0A218X6K0_PUNGR</name>
<reference evidence="3 5" key="3">
    <citation type="submission" date="2017-11" db="EMBL/GenBank/DDBJ databases">
        <title>De-novo sequencing of pomegranate (Punica granatum L.) genome.</title>
        <authorList>
            <person name="Akparov Z."/>
            <person name="Amiraslanov A."/>
            <person name="Hajiyeva S."/>
            <person name="Abbasov M."/>
            <person name="Kaur K."/>
            <person name="Hamwieh A."/>
            <person name="Solovyev V."/>
            <person name="Salamov A."/>
            <person name="Braich B."/>
            <person name="Kosarev P."/>
            <person name="Mahmoud A."/>
            <person name="Hajiyev E."/>
            <person name="Babayeva S."/>
            <person name="Izzatullayeva V."/>
            <person name="Mammadov A."/>
            <person name="Mammadov A."/>
            <person name="Sharifova S."/>
            <person name="Ojaghi J."/>
            <person name="Eynullazada K."/>
            <person name="Bayramov B."/>
            <person name="Abdulazimova A."/>
            <person name="Shahmuradov I."/>
        </authorList>
    </citation>
    <scope>NUCLEOTIDE SEQUENCE [LARGE SCALE GENOMIC DNA]</scope>
    <source>
        <strain evidence="3">AG2017</strain>
        <strain evidence="5">cv. AG2017</strain>
        <tissue evidence="3">Leaf</tissue>
    </source>
</reference>
<dbReference type="EMBL" id="PGOL01004056">
    <property type="protein sequence ID" value="PKI38568.1"/>
    <property type="molecule type" value="Genomic_DNA"/>
</dbReference>
<feature type="region of interest" description="Disordered" evidence="1">
    <location>
        <begin position="40"/>
        <end position="77"/>
    </location>
</feature>
<accession>A0A218X6K0</accession>
<dbReference type="Proteomes" id="UP000197138">
    <property type="component" value="Unassembled WGS sequence"/>
</dbReference>